<organism evidence="3 4">
    <name type="scientific">Austropuccinia psidii MF-1</name>
    <dbReference type="NCBI Taxonomy" id="1389203"/>
    <lineage>
        <taxon>Eukaryota</taxon>
        <taxon>Fungi</taxon>
        <taxon>Dikarya</taxon>
        <taxon>Basidiomycota</taxon>
        <taxon>Pucciniomycotina</taxon>
        <taxon>Pucciniomycetes</taxon>
        <taxon>Pucciniales</taxon>
        <taxon>Sphaerophragmiaceae</taxon>
        <taxon>Austropuccinia</taxon>
    </lineage>
</organism>
<dbReference type="PANTHER" id="PTHR11439">
    <property type="entry name" value="GAG-POL-RELATED RETROTRANSPOSON"/>
    <property type="match status" value="1"/>
</dbReference>
<protein>
    <recommendedName>
        <fullName evidence="2">Reverse transcriptase Ty1/copia-type domain-containing protein</fullName>
    </recommendedName>
</protein>
<accession>A0A9Q3K518</accession>
<sequence length="352" mass="39366">MRQAGRCWWLFLSEILTRMGFAAMEVDQSLYIFCNGMDTIAIWIHVDDGVVASNSPSAVADFKRQLCAEVDIKWHDTICQIVGLEWAFGEGEVAIAQRRLTKSILKAYPRPIVKSNCPLPVLPTPGMTVEGETLEPTPFRSVIGSLAYLVSGSLPDLAFAVNYLARHSMAPTKTHWCILDHVVGYLLMTQHHQLVMRPGKVSLNLWSDTGWGGDLERSQTGFMLKLGDAPILWSSKWQGVVALSTCAAEYVALLDSTQHLVQAISQLECLTQFFDKTIFCDNQAAVRVLIDNLLRKHMRYLGRAFFFVNDAIPGYPVLVRGWVTVRVFGGVLSFGHHIDATTKYFVLEKTQL</sequence>
<name>A0A9Q3K518_9BASI</name>
<evidence type="ECO:0000313" key="4">
    <source>
        <dbReference type="Proteomes" id="UP000765509"/>
    </source>
</evidence>
<keyword evidence="1" id="KW-0732">Signal</keyword>
<dbReference type="EMBL" id="AVOT02095457">
    <property type="protein sequence ID" value="MBW0575040.1"/>
    <property type="molecule type" value="Genomic_DNA"/>
</dbReference>
<proteinExistence type="predicted"/>
<feature type="chain" id="PRO_5040249296" description="Reverse transcriptase Ty1/copia-type domain-containing protein" evidence="1">
    <location>
        <begin position="23"/>
        <end position="352"/>
    </location>
</feature>
<dbReference type="PANTHER" id="PTHR11439:SF483">
    <property type="entry name" value="PEPTIDE SYNTHASE GLIP-LIKE, PUTATIVE (AFU_ORTHOLOGUE AFUA_3G12920)-RELATED"/>
    <property type="match status" value="1"/>
</dbReference>
<evidence type="ECO:0000313" key="3">
    <source>
        <dbReference type="EMBL" id="MBW0575040.1"/>
    </source>
</evidence>
<gene>
    <name evidence="3" type="ORF">O181_114755</name>
</gene>
<dbReference type="CDD" id="cd09272">
    <property type="entry name" value="RNase_HI_RT_Ty1"/>
    <property type="match status" value="1"/>
</dbReference>
<keyword evidence="4" id="KW-1185">Reference proteome</keyword>
<dbReference type="AlphaFoldDB" id="A0A9Q3K518"/>
<dbReference type="InterPro" id="IPR013103">
    <property type="entry name" value="RVT_2"/>
</dbReference>
<feature type="domain" description="Reverse transcriptase Ty1/copia-type" evidence="2">
    <location>
        <begin position="1"/>
        <end position="107"/>
    </location>
</feature>
<dbReference type="Proteomes" id="UP000765509">
    <property type="component" value="Unassembled WGS sequence"/>
</dbReference>
<evidence type="ECO:0000259" key="2">
    <source>
        <dbReference type="Pfam" id="PF07727"/>
    </source>
</evidence>
<dbReference type="Pfam" id="PF07727">
    <property type="entry name" value="RVT_2"/>
    <property type="match status" value="1"/>
</dbReference>
<feature type="signal peptide" evidence="1">
    <location>
        <begin position="1"/>
        <end position="22"/>
    </location>
</feature>
<evidence type="ECO:0000256" key="1">
    <source>
        <dbReference type="SAM" id="SignalP"/>
    </source>
</evidence>
<reference evidence="3" key="1">
    <citation type="submission" date="2021-03" db="EMBL/GenBank/DDBJ databases">
        <title>Draft genome sequence of rust myrtle Austropuccinia psidii MF-1, a brazilian biotype.</title>
        <authorList>
            <person name="Quecine M.C."/>
            <person name="Pachon D.M.R."/>
            <person name="Bonatelli M.L."/>
            <person name="Correr F.H."/>
            <person name="Franceschini L.M."/>
            <person name="Leite T.F."/>
            <person name="Margarido G.R.A."/>
            <person name="Almeida C.A."/>
            <person name="Ferrarezi J.A."/>
            <person name="Labate C.A."/>
        </authorList>
    </citation>
    <scope>NUCLEOTIDE SEQUENCE</scope>
    <source>
        <strain evidence="3">MF-1</strain>
    </source>
</reference>
<comment type="caution">
    <text evidence="3">The sequence shown here is derived from an EMBL/GenBank/DDBJ whole genome shotgun (WGS) entry which is preliminary data.</text>
</comment>